<feature type="non-terminal residue" evidence="1">
    <location>
        <position position="49"/>
    </location>
</feature>
<dbReference type="Proteomes" id="UP000789901">
    <property type="component" value="Unassembled WGS sequence"/>
</dbReference>
<evidence type="ECO:0000313" key="1">
    <source>
        <dbReference type="EMBL" id="CAG8800887.1"/>
    </source>
</evidence>
<sequence>MSYNVGDAIRLSEALEYHNKHKYKKAWKYFYELATESRYVNQEAKFMIV</sequence>
<keyword evidence="2" id="KW-1185">Reference proteome</keyword>
<evidence type="ECO:0000313" key="2">
    <source>
        <dbReference type="Proteomes" id="UP000789901"/>
    </source>
</evidence>
<name>A0ABN7VUP2_GIGMA</name>
<organism evidence="1 2">
    <name type="scientific">Gigaspora margarita</name>
    <dbReference type="NCBI Taxonomy" id="4874"/>
    <lineage>
        <taxon>Eukaryota</taxon>
        <taxon>Fungi</taxon>
        <taxon>Fungi incertae sedis</taxon>
        <taxon>Mucoromycota</taxon>
        <taxon>Glomeromycotina</taxon>
        <taxon>Glomeromycetes</taxon>
        <taxon>Diversisporales</taxon>
        <taxon>Gigasporaceae</taxon>
        <taxon>Gigaspora</taxon>
    </lineage>
</organism>
<accession>A0ABN7VUP2</accession>
<dbReference type="EMBL" id="CAJVQB010023013">
    <property type="protein sequence ID" value="CAG8800887.1"/>
    <property type="molecule type" value="Genomic_DNA"/>
</dbReference>
<comment type="caution">
    <text evidence="1">The sequence shown here is derived from an EMBL/GenBank/DDBJ whole genome shotgun (WGS) entry which is preliminary data.</text>
</comment>
<protein>
    <submittedName>
        <fullName evidence="1">37534_t:CDS:1</fullName>
    </submittedName>
</protein>
<proteinExistence type="predicted"/>
<gene>
    <name evidence="1" type="ORF">GMARGA_LOCUS23073</name>
</gene>
<reference evidence="1 2" key="1">
    <citation type="submission" date="2021-06" db="EMBL/GenBank/DDBJ databases">
        <authorList>
            <person name="Kallberg Y."/>
            <person name="Tangrot J."/>
            <person name="Rosling A."/>
        </authorList>
    </citation>
    <scope>NUCLEOTIDE SEQUENCE [LARGE SCALE GENOMIC DNA]</scope>
    <source>
        <strain evidence="1 2">120-4 pot B 10/14</strain>
    </source>
</reference>